<dbReference type="SUPFAM" id="SSF53383">
    <property type="entry name" value="PLP-dependent transferases"/>
    <property type="match status" value="1"/>
</dbReference>
<dbReference type="Gene3D" id="3.90.1150.10">
    <property type="entry name" value="Aspartate Aminotransferase, domain 1"/>
    <property type="match status" value="1"/>
</dbReference>
<sequence>MNDKTKIPFIDLKSQRLRLSGAIEASVQKVIEHGQFIMGPEVREFEKALEKYTGAKNVISCANGTDAISLALMALDIQPGEVVFVPAFTFAATAEAVALLGAIPYFVDVDEATFLISYESLKRSILDAEKQGLPIRGIIAVDLFGSIPDYQELNLLAKEKDLFVIADAAQSIGGSRGNKQVGVLADITTTSFFPSKPLGAYGDGGAVLTNNSEIADKIKSLRVHGKGRDKYDNVVIGMNSRLDTIQAAILLEKLRILPEEITARQKVANFYIQSLPKNFLRQAVHKTVTSAWAQFTTRTSNRNQLCDGLKELGIPTAVYYPTSLNKLQAYKQYPNDPNGLVASEKLASEVFSLPMSPYLTGEDQNRVISSLEVTVLVR</sequence>
<dbReference type="PANTHER" id="PTHR30244">
    <property type="entry name" value="TRANSAMINASE"/>
    <property type="match status" value="1"/>
</dbReference>
<dbReference type="InterPro" id="IPR015424">
    <property type="entry name" value="PyrdxlP-dep_Trfase"/>
</dbReference>
<comment type="similarity">
    <text evidence="1">Belongs to the DegT/DnrJ/EryC1 family.</text>
</comment>
<dbReference type="InterPro" id="IPR015422">
    <property type="entry name" value="PyrdxlP-dep_Trfase_small"/>
</dbReference>
<keyword evidence="2" id="KW-0808">Transferase</keyword>
<dbReference type="CDD" id="cd00616">
    <property type="entry name" value="AHBA_syn"/>
    <property type="match status" value="1"/>
</dbReference>
<dbReference type="RefSeq" id="WP_380252859.1">
    <property type="nucleotide sequence ID" value="NZ_JBHUII010000007.1"/>
</dbReference>
<evidence type="ECO:0000256" key="1">
    <source>
        <dbReference type="RuleBase" id="RU004508"/>
    </source>
</evidence>
<dbReference type="Proteomes" id="UP001597294">
    <property type="component" value="Unassembled WGS sequence"/>
</dbReference>
<dbReference type="GO" id="GO:0008483">
    <property type="term" value="F:transaminase activity"/>
    <property type="evidence" value="ECO:0007669"/>
    <property type="project" value="UniProtKB-KW"/>
</dbReference>
<dbReference type="InterPro" id="IPR015421">
    <property type="entry name" value="PyrdxlP-dep_Trfase_major"/>
</dbReference>
<protein>
    <submittedName>
        <fullName evidence="2">DegT/DnrJ/EryC1/StrS family aminotransferase</fullName>
    </submittedName>
</protein>
<name>A0ABW5BPN1_9PROT</name>
<keyword evidence="3" id="KW-1185">Reference proteome</keyword>
<gene>
    <name evidence="2" type="ORF">ACFSKO_14475</name>
</gene>
<dbReference type="EMBL" id="JBHUII010000007">
    <property type="protein sequence ID" value="MFD2206834.1"/>
    <property type="molecule type" value="Genomic_DNA"/>
</dbReference>
<organism evidence="2 3">
    <name type="scientific">Kiloniella antarctica</name>
    <dbReference type="NCBI Taxonomy" id="1550907"/>
    <lineage>
        <taxon>Bacteria</taxon>
        <taxon>Pseudomonadati</taxon>
        <taxon>Pseudomonadota</taxon>
        <taxon>Alphaproteobacteria</taxon>
        <taxon>Rhodospirillales</taxon>
        <taxon>Kiloniellaceae</taxon>
        <taxon>Kiloniella</taxon>
    </lineage>
</organism>
<dbReference type="Pfam" id="PF01041">
    <property type="entry name" value="DegT_DnrJ_EryC1"/>
    <property type="match status" value="1"/>
</dbReference>
<proteinExistence type="inferred from homology"/>
<dbReference type="PANTHER" id="PTHR30244:SF42">
    <property type="entry name" value="UDP-2-ACETAMIDO-2-DEOXY-3-OXO-D-GLUCURONATE AMINOTRANSFERASE"/>
    <property type="match status" value="1"/>
</dbReference>
<dbReference type="Gene3D" id="3.40.640.10">
    <property type="entry name" value="Type I PLP-dependent aspartate aminotransferase-like (Major domain)"/>
    <property type="match status" value="1"/>
</dbReference>
<dbReference type="PIRSF" id="PIRSF000390">
    <property type="entry name" value="PLP_StrS"/>
    <property type="match status" value="1"/>
</dbReference>
<keyword evidence="1" id="KW-0663">Pyridoxal phosphate</keyword>
<reference evidence="3" key="1">
    <citation type="journal article" date="2019" name="Int. J. Syst. Evol. Microbiol.">
        <title>The Global Catalogue of Microorganisms (GCM) 10K type strain sequencing project: providing services to taxonomists for standard genome sequencing and annotation.</title>
        <authorList>
            <consortium name="The Broad Institute Genomics Platform"/>
            <consortium name="The Broad Institute Genome Sequencing Center for Infectious Disease"/>
            <person name="Wu L."/>
            <person name="Ma J."/>
        </authorList>
    </citation>
    <scope>NUCLEOTIDE SEQUENCE [LARGE SCALE GENOMIC DNA]</scope>
    <source>
        <strain evidence="3">CGMCC 4.7192</strain>
    </source>
</reference>
<keyword evidence="2" id="KW-0032">Aminotransferase</keyword>
<comment type="caution">
    <text evidence="2">The sequence shown here is derived from an EMBL/GenBank/DDBJ whole genome shotgun (WGS) entry which is preliminary data.</text>
</comment>
<evidence type="ECO:0000313" key="3">
    <source>
        <dbReference type="Proteomes" id="UP001597294"/>
    </source>
</evidence>
<evidence type="ECO:0000313" key="2">
    <source>
        <dbReference type="EMBL" id="MFD2206834.1"/>
    </source>
</evidence>
<dbReference type="InterPro" id="IPR000653">
    <property type="entry name" value="DegT/StrS_aminotransferase"/>
</dbReference>
<accession>A0ABW5BPN1</accession>